<dbReference type="PROSITE" id="PS51161">
    <property type="entry name" value="ATP_CONE"/>
    <property type="match status" value="1"/>
</dbReference>
<protein>
    <recommendedName>
        <fullName evidence="4">ATP-cone domain-containing protein</fullName>
    </recommendedName>
</protein>
<keyword evidence="1 3" id="KW-0547">Nucleotide-binding</keyword>
<organism evidence="5 6">
    <name type="scientific">Flavobacterium ardleyense</name>
    <dbReference type="NCBI Taxonomy" id="2038737"/>
    <lineage>
        <taxon>Bacteria</taxon>
        <taxon>Pseudomonadati</taxon>
        <taxon>Bacteroidota</taxon>
        <taxon>Flavobacteriia</taxon>
        <taxon>Flavobacteriales</taxon>
        <taxon>Flavobacteriaceae</taxon>
        <taxon>Flavobacterium</taxon>
    </lineage>
</organism>
<evidence type="ECO:0000256" key="2">
    <source>
        <dbReference type="ARBA" id="ARBA00022840"/>
    </source>
</evidence>
<dbReference type="EMBL" id="JBHUOL010000022">
    <property type="protein sequence ID" value="MFD2909999.1"/>
    <property type="molecule type" value="Genomic_DNA"/>
</dbReference>
<dbReference type="SUPFAM" id="SSF52980">
    <property type="entry name" value="Restriction endonuclease-like"/>
    <property type="match status" value="1"/>
</dbReference>
<keyword evidence="6" id="KW-1185">Reference proteome</keyword>
<dbReference type="Proteomes" id="UP001597549">
    <property type="component" value="Unassembled WGS sequence"/>
</dbReference>
<keyword evidence="2 3" id="KW-0067">ATP-binding</keyword>
<sequence>MKVTKYSGELVHYEEQKLINSLKKSGADNAVAKAIVKKIEGELYEGIPSKKIYKMAFQELKSISNAHAARYNLRSALIGLGPAGFFFEKFIAKMFKEQQFQTKTNIILEGKCISHEIDVLLKSNHIVSMVECKFHSSQGAKTDVKVPMYILSRFNDLRNLEYHLFQPNEKISNCIIVTNNRFSTDAIQFGECSGLKMLSWNYPEGNAIKEIIDLHAVYPVTCLTTLSQSEKEKIMVLDCITVKDLVQNPKILTQIELSHNRIKNVMKEANQLTTNHNL</sequence>
<dbReference type="RefSeq" id="WP_379809054.1">
    <property type="nucleotide sequence ID" value="NZ_JBHUOL010000022.1"/>
</dbReference>
<reference evidence="6" key="1">
    <citation type="journal article" date="2019" name="Int. J. Syst. Evol. Microbiol.">
        <title>The Global Catalogue of Microorganisms (GCM) 10K type strain sequencing project: providing services to taxonomists for standard genome sequencing and annotation.</title>
        <authorList>
            <consortium name="The Broad Institute Genomics Platform"/>
            <consortium name="The Broad Institute Genome Sequencing Center for Infectious Disease"/>
            <person name="Wu L."/>
            <person name="Ma J."/>
        </authorList>
    </citation>
    <scope>NUCLEOTIDE SEQUENCE [LARGE SCALE GENOMIC DNA]</scope>
    <source>
        <strain evidence="6">KCTC 52644</strain>
    </source>
</reference>
<feature type="domain" description="ATP-cone" evidence="4">
    <location>
        <begin position="1"/>
        <end position="82"/>
    </location>
</feature>
<dbReference type="Gene3D" id="3.40.1350.10">
    <property type="match status" value="1"/>
</dbReference>
<dbReference type="InterPro" id="IPR011335">
    <property type="entry name" value="Restrct_endonuc-II-like"/>
</dbReference>
<gene>
    <name evidence="5" type="ORF">ACFSX9_14790</name>
</gene>
<evidence type="ECO:0000259" key="4">
    <source>
        <dbReference type="PROSITE" id="PS51161"/>
    </source>
</evidence>
<evidence type="ECO:0000256" key="3">
    <source>
        <dbReference type="PROSITE-ProRule" id="PRU00492"/>
    </source>
</evidence>
<evidence type="ECO:0000256" key="1">
    <source>
        <dbReference type="ARBA" id="ARBA00022741"/>
    </source>
</evidence>
<accession>A0ABW5ZAU2</accession>
<comment type="caution">
    <text evidence="5">The sequence shown here is derived from an EMBL/GenBank/DDBJ whole genome shotgun (WGS) entry which is preliminary data.</text>
</comment>
<dbReference type="InterPro" id="IPR005144">
    <property type="entry name" value="ATP-cone_dom"/>
</dbReference>
<proteinExistence type="predicted"/>
<evidence type="ECO:0000313" key="5">
    <source>
        <dbReference type="EMBL" id="MFD2909999.1"/>
    </source>
</evidence>
<evidence type="ECO:0000313" key="6">
    <source>
        <dbReference type="Proteomes" id="UP001597549"/>
    </source>
</evidence>
<dbReference type="InterPro" id="IPR011856">
    <property type="entry name" value="tRNA_endonuc-like_dom_sf"/>
</dbReference>
<name>A0ABW5ZAU2_9FLAO</name>